<evidence type="ECO:0000313" key="8">
    <source>
        <dbReference type="EMBL" id="KAJ5216668.1"/>
    </source>
</evidence>
<dbReference type="GO" id="GO:0020037">
    <property type="term" value="F:heme binding"/>
    <property type="evidence" value="ECO:0007669"/>
    <property type="project" value="InterPro"/>
</dbReference>
<dbReference type="SUPFAM" id="SSF48264">
    <property type="entry name" value="Cytochrome P450"/>
    <property type="match status" value="1"/>
</dbReference>
<evidence type="ECO:0000256" key="4">
    <source>
        <dbReference type="ARBA" id="ARBA00022723"/>
    </source>
</evidence>
<keyword evidence="7 8" id="KW-0503">Monooxygenase</keyword>
<keyword evidence="3" id="KW-0349">Heme</keyword>
<evidence type="ECO:0000256" key="3">
    <source>
        <dbReference type="ARBA" id="ARBA00022617"/>
    </source>
</evidence>
<organism evidence="8 9">
    <name type="scientific">Penicillium citrinum</name>
    <dbReference type="NCBI Taxonomy" id="5077"/>
    <lineage>
        <taxon>Eukaryota</taxon>
        <taxon>Fungi</taxon>
        <taxon>Dikarya</taxon>
        <taxon>Ascomycota</taxon>
        <taxon>Pezizomycotina</taxon>
        <taxon>Eurotiomycetes</taxon>
        <taxon>Eurotiomycetidae</taxon>
        <taxon>Eurotiales</taxon>
        <taxon>Aspergillaceae</taxon>
        <taxon>Penicillium</taxon>
    </lineage>
</organism>
<reference evidence="8" key="2">
    <citation type="journal article" date="2023" name="IMA Fungus">
        <title>Comparative genomic study of the Penicillium genus elucidates a diverse pangenome and 15 lateral gene transfer events.</title>
        <authorList>
            <person name="Petersen C."/>
            <person name="Sorensen T."/>
            <person name="Nielsen M.R."/>
            <person name="Sondergaard T.E."/>
            <person name="Sorensen J.L."/>
            <person name="Fitzpatrick D.A."/>
            <person name="Frisvad J.C."/>
            <person name="Nielsen K.L."/>
        </authorList>
    </citation>
    <scope>NUCLEOTIDE SEQUENCE</scope>
    <source>
        <strain evidence="8">IBT 23319</strain>
    </source>
</reference>
<dbReference type="InterPro" id="IPR036396">
    <property type="entry name" value="Cyt_P450_sf"/>
</dbReference>
<dbReference type="InterPro" id="IPR050121">
    <property type="entry name" value="Cytochrome_P450_monoxygenase"/>
</dbReference>
<reference evidence="8" key="1">
    <citation type="submission" date="2022-11" db="EMBL/GenBank/DDBJ databases">
        <authorList>
            <person name="Petersen C."/>
        </authorList>
    </citation>
    <scope>NUCLEOTIDE SEQUENCE</scope>
    <source>
        <strain evidence="8">IBT 23319</strain>
    </source>
</reference>
<evidence type="ECO:0000256" key="2">
    <source>
        <dbReference type="ARBA" id="ARBA00010617"/>
    </source>
</evidence>
<proteinExistence type="inferred from homology"/>
<evidence type="ECO:0000256" key="1">
    <source>
        <dbReference type="ARBA" id="ARBA00001971"/>
    </source>
</evidence>
<keyword evidence="6" id="KW-0408">Iron</keyword>
<gene>
    <name evidence="8" type="ORF">N7469_011533</name>
</gene>
<keyword evidence="9" id="KW-1185">Reference proteome</keyword>
<dbReference type="AlphaFoldDB" id="A0A9W9ND50"/>
<dbReference type="GO" id="GO:0004497">
    <property type="term" value="F:monooxygenase activity"/>
    <property type="evidence" value="ECO:0007669"/>
    <property type="project" value="UniProtKB-KW"/>
</dbReference>
<evidence type="ECO:0000313" key="9">
    <source>
        <dbReference type="Proteomes" id="UP001147733"/>
    </source>
</evidence>
<evidence type="ECO:0000256" key="7">
    <source>
        <dbReference type="ARBA" id="ARBA00023033"/>
    </source>
</evidence>
<dbReference type="EMBL" id="JAPQKT010000011">
    <property type="protein sequence ID" value="KAJ5216668.1"/>
    <property type="molecule type" value="Genomic_DNA"/>
</dbReference>
<accession>A0A9W9ND50</accession>
<evidence type="ECO:0000256" key="5">
    <source>
        <dbReference type="ARBA" id="ARBA00023002"/>
    </source>
</evidence>
<dbReference type="GO" id="GO:0043386">
    <property type="term" value="P:mycotoxin biosynthetic process"/>
    <property type="evidence" value="ECO:0007669"/>
    <property type="project" value="UniProtKB-ARBA"/>
</dbReference>
<dbReference type="GO" id="GO:0016705">
    <property type="term" value="F:oxidoreductase activity, acting on paired donors, with incorporation or reduction of molecular oxygen"/>
    <property type="evidence" value="ECO:0007669"/>
    <property type="project" value="InterPro"/>
</dbReference>
<protein>
    <submittedName>
        <fullName evidence="8">Cytochrome P450 monooxygenase</fullName>
    </submittedName>
</protein>
<keyword evidence="4" id="KW-0479">Metal-binding</keyword>
<name>A0A9W9ND50_PENCI</name>
<dbReference type="Proteomes" id="UP001147733">
    <property type="component" value="Unassembled WGS sequence"/>
</dbReference>
<dbReference type="OrthoDB" id="1470350at2759"/>
<keyword evidence="5" id="KW-0560">Oxidoreductase</keyword>
<comment type="cofactor">
    <cofactor evidence="1">
        <name>heme</name>
        <dbReference type="ChEBI" id="CHEBI:30413"/>
    </cofactor>
</comment>
<dbReference type="GeneID" id="81389605"/>
<dbReference type="PANTHER" id="PTHR24305:SF210">
    <property type="entry name" value="CYTOCHROME P450 MONOOXYGENASE ASQL-RELATED"/>
    <property type="match status" value="1"/>
</dbReference>
<comment type="similarity">
    <text evidence="2">Belongs to the cytochrome P450 family.</text>
</comment>
<dbReference type="Pfam" id="PF00067">
    <property type="entry name" value="p450"/>
    <property type="match status" value="1"/>
</dbReference>
<dbReference type="GO" id="GO:0005506">
    <property type="term" value="F:iron ion binding"/>
    <property type="evidence" value="ECO:0007669"/>
    <property type="project" value="InterPro"/>
</dbReference>
<dbReference type="PANTHER" id="PTHR24305">
    <property type="entry name" value="CYTOCHROME P450"/>
    <property type="match status" value="1"/>
</dbReference>
<dbReference type="Gene3D" id="1.10.630.10">
    <property type="entry name" value="Cytochrome P450"/>
    <property type="match status" value="1"/>
</dbReference>
<comment type="caution">
    <text evidence="8">The sequence shown here is derived from an EMBL/GenBank/DDBJ whole genome shotgun (WGS) entry which is preliminary data.</text>
</comment>
<evidence type="ECO:0000256" key="6">
    <source>
        <dbReference type="ARBA" id="ARBA00023004"/>
    </source>
</evidence>
<dbReference type="InterPro" id="IPR001128">
    <property type="entry name" value="Cyt_P450"/>
</dbReference>
<sequence>MQGHLHRYVRTLHERYGDVVRIAPDELSYSDEQAWKDIYGRSSNFGKDMRFYQSSKKAASVAVAPDVVHRRQKKAILRAFSDSALRDHEKVLRTYVDKLIERLEHQCSDKDEKDAYVDLTKWFNYVIFDFMAHELFGKPLGCLEEASYHPWVEVLFGTVKAWAFLSIPKFFPSAAMLLKPLVLFLYRNSLGHRDIKYCALSEYIQKGSEQNKPIFMTHIQNSCRNDPETVLQEEEMLSNYSFLMMAGSETTATLLSGCTFSSETPRFISTAYL</sequence>
<dbReference type="RefSeq" id="XP_056494947.1">
    <property type="nucleotide sequence ID" value="XM_056650438.1"/>
</dbReference>